<comment type="caution">
    <text evidence="1">The sequence shown here is derived from an EMBL/GenBank/DDBJ whole genome shotgun (WGS) entry which is preliminary data.</text>
</comment>
<protein>
    <submittedName>
        <fullName evidence="1">Uncharacterized protein</fullName>
    </submittedName>
</protein>
<reference evidence="2" key="1">
    <citation type="submission" date="2014-09" db="EMBL/GenBank/DDBJ databases">
        <title>Vibrio variabilis JCM 19239. (C206) whole genome shotgun sequence.</title>
        <authorList>
            <person name="Sawabe T."/>
            <person name="Meirelles P."/>
            <person name="Nakanishi M."/>
            <person name="Sayaka M."/>
            <person name="Hattori M."/>
            <person name="Ohkuma M."/>
        </authorList>
    </citation>
    <scope>NUCLEOTIDE SEQUENCE [LARGE SCALE GENOMIC DNA]</scope>
    <source>
        <strain evidence="2">JCM 19239</strain>
    </source>
</reference>
<proteinExistence type="predicted"/>
<name>A0ABQ0J897_9VIBR</name>
<keyword evidence="2" id="KW-1185">Reference proteome</keyword>
<evidence type="ECO:0000313" key="1">
    <source>
        <dbReference type="EMBL" id="GAL24990.1"/>
    </source>
</evidence>
<sequence>MAKAKAVLDAGSELEPATIALTTYFTAMSVERDSANALIEWLVKDKLGVTHAERH</sequence>
<dbReference type="Proteomes" id="UP000029223">
    <property type="component" value="Unassembled WGS sequence"/>
</dbReference>
<accession>A0ABQ0J897</accession>
<dbReference type="EMBL" id="BBMS01000007">
    <property type="protein sequence ID" value="GAL24990.1"/>
    <property type="molecule type" value="Genomic_DNA"/>
</dbReference>
<evidence type="ECO:0000313" key="2">
    <source>
        <dbReference type="Proteomes" id="UP000029223"/>
    </source>
</evidence>
<organism evidence="1 2">
    <name type="scientific">Vibrio variabilis</name>
    <dbReference type="NCBI Taxonomy" id="990271"/>
    <lineage>
        <taxon>Bacteria</taxon>
        <taxon>Pseudomonadati</taxon>
        <taxon>Pseudomonadota</taxon>
        <taxon>Gammaproteobacteria</taxon>
        <taxon>Vibrionales</taxon>
        <taxon>Vibrionaceae</taxon>
        <taxon>Vibrio</taxon>
    </lineage>
</organism>
<gene>
    <name evidence="1" type="ORF">JCM19239_5817</name>
</gene>